<dbReference type="EMBL" id="JAPDFW010000072">
    <property type="protein sequence ID" value="KAJ5073736.1"/>
    <property type="molecule type" value="Genomic_DNA"/>
</dbReference>
<name>A0A9Q0RB34_ANAIG</name>
<proteinExistence type="predicted"/>
<feature type="compositionally biased region" description="Low complexity" evidence="1">
    <location>
        <begin position="59"/>
        <end position="79"/>
    </location>
</feature>
<comment type="caution">
    <text evidence="2">The sequence shown here is derived from an EMBL/GenBank/DDBJ whole genome shotgun (WGS) entry which is preliminary data.</text>
</comment>
<evidence type="ECO:0000313" key="3">
    <source>
        <dbReference type="Proteomes" id="UP001149090"/>
    </source>
</evidence>
<protein>
    <submittedName>
        <fullName evidence="2">Uncharacterized protein</fullName>
    </submittedName>
</protein>
<accession>A0A9Q0RB34</accession>
<evidence type="ECO:0000313" key="2">
    <source>
        <dbReference type="EMBL" id="KAJ5073736.1"/>
    </source>
</evidence>
<evidence type="ECO:0000256" key="1">
    <source>
        <dbReference type="SAM" id="MobiDB-lite"/>
    </source>
</evidence>
<dbReference type="Proteomes" id="UP001149090">
    <property type="component" value="Unassembled WGS sequence"/>
</dbReference>
<organism evidence="2 3">
    <name type="scientific">Anaeramoeba ignava</name>
    <name type="common">Anaerobic marine amoeba</name>
    <dbReference type="NCBI Taxonomy" id="1746090"/>
    <lineage>
        <taxon>Eukaryota</taxon>
        <taxon>Metamonada</taxon>
        <taxon>Anaeramoebidae</taxon>
        <taxon>Anaeramoeba</taxon>
    </lineage>
</organism>
<keyword evidence="3" id="KW-1185">Reference proteome</keyword>
<reference evidence="2" key="1">
    <citation type="submission" date="2022-10" db="EMBL/GenBank/DDBJ databases">
        <title>Novel sulphate-reducing endosymbionts in the free-living metamonad Anaeramoeba.</title>
        <authorList>
            <person name="Jerlstrom-Hultqvist J."/>
            <person name="Cepicka I."/>
            <person name="Gallot-Lavallee L."/>
            <person name="Salas-Leiva D."/>
            <person name="Curtis B.A."/>
            <person name="Zahonova K."/>
            <person name="Pipaliya S."/>
            <person name="Dacks J."/>
            <person name="Roger A.J."/>
        </authorList>
    </citation>
    <scope>NUCLEOTIDE SEQUENCE</scope>
    <source>
        <strain evidence="2">BMAN</strain>
    </source>
</reference>
<feature type="region of interest" description="Disordered" evidence="1">
    <location>
        <begin position="54"/>
        <end position="79"/>
    </location>
</feature>
<gene>
    <name evidence="2" type="ORF">M0811_08300</name>
</gene>
<dbReference type="AlphaFoldDB" id="A0A9Q0RB34"/>
<sequence>MKHIFTIFKYLLIKELVFSIHQEEKSIKEPFPKLFVPPFYIDISEIAQANFEKPPIEINNKTNQNQNQNQNKNQNQNQN</sequence>